<feature type="transmembrane region" description="Helical" evidence="19">
    <location>
        <begin position="349"/>
        <end position="371"/>
    </location>
</feature>
<feature type="region of interest" description="Disordered" evidence="18">
    <location>
        <begin position="1"/>
        <end position="21"/>
    </location>
</feature>
<feature type="transmembrane region" description="Helical" evidence="19">
    <location>
        <begin position="121"/>
        <end position="139"/>
    </location>
</feature>
<evidence type="ECO:0000256" key="3">
    <source>
        <dbReference type="ARBA" id="ARBA00022676"/>
    </source>
</evidence>
<dbReference type="GO" id="GO:0009252">
    <property type="term" value="P:peptidoglycan biosynthetic process"/>
    <property type="evidence" value="ECO:0007669"/>
    <property type="project" value="UniProtKB-KW"/>
</dbReference>
<evidence type="ECO:0000256" key="13">
    <source>
        <dbReference type="ARBA" id="ARBA00041185"/>
    </source>
</evidence>
<organism evidence="20 21">
    <name type="scientific">Candidatus Rhodoluna planktonica</name>
    <dbReference type="NCBI Taxonomy" id="535712"/>
    <lineage>
        <taxon>Bacteria</taxon>
        <taxon>Bacillati</taxon>
        <taxon>Actinomycetota</taxon>
        <taxon>Actinomycetes</taxon>
        <taxon>Micrococcales</taxon>
        <taxon>Microbacteriaceae</taxon>
        <taxon>Luna cluster</taxon>
        <taxon>Luna-1 subcluster</taxon>
        <taxon>Rhodoluna</taxon>
    </lineage>
</organism>
<evidence type="ECO:0000313" key="21">
    <source>
        <dbReference type="Proteomes" id="UP000243784"/>
    </source>
</evidence>
<dbReference type="GO" id="GO:0005886">
    <property type="term" value="C:plasma membrane"/>
    <property type="evidence" value="ECO:0007669"/>
    <property type="project" value="TreeGrafter"/>
</dbReference>
<feature type="transmembrane region" description="Helical" evidence="19">
    <location>
        <begin position="210"/>
        <end position="227"/>
    </location>
</feature>
<evidence type="ECO:0000256" key="5">
    <source>
        <dbReference type="ARBA" id="ARBA00022692"/>
    </source>
</evidence>
<dbReference type="EMBL" id="CP015208">
    <property type="protein sequence ID" value="AOY56167.1"/>
    <property type="molecule type" value="Genomic_DNA"/>
</dbReference>
<evidence type="ECO:0000256" key="15">
    <source>
        <dbReference type="ARBA" id="ARBA00044770"/>
    </source>
</evidence>
<protein>
    <recommendedName>
        <fullName evidence="13">Probable peptidoglycan glycosyltransferase FtsW</fullName>
        <ecNumber evidence="15">2.4.99.28</ecNumber>
    </recommendedName>
    <alternativeName>
        <fullName evidence="14">Cell division protein FtsW</fullName>
    </alternativeName>
    <alternativeName>
        <fullName evidence="11">Cell wall polymerase</fullName>
    </alternativeName>
    <alternativeName>
        <fullName evidence="10">Peptidoglycan polymerase</fullName>
    </alternativeName>
</protein>
<accession>A0A1D9DZC7</accession>
<dbReference type="PROSITE" id="PS00428">
    <property type="entry name" value="FTSW_RODA_SPOVE"/>
    <property type="match status" value="1"/>
</dbReference>
<name>A0A1D9DZC7_9MICO</name>
<dbReference type="Pfam" id="PF01098">
    <property type="entry name" value="FTSW_RODA_SPOVE"/>
    <property type="match status" value="1"/>
</dbReference>
<evidence type="ECO:0000256" key="8">
    <source>
        <dbReference type="ARBA" id="ARBA00022989"/>
    </source>
</evidence>
<comment type="catalytic activity">
    <reaction evidence="16">
        <text>[GlcNAc-(1-&gt;4)-Mur2Ac(oyl-L-Ala-gamma-D-Glu-L-Lys-D-Ala-D-Ala)](n)-di-trans,octa-cis-undecaprenyl diphosphate + beta-D-GlcNAc-(1-&gt;4)-Mur2Ac(oyl-L-Ala-gamma-D-Glu-L-Lys-D-Ala-D-Ala)-di-trans,octa-cis-undecaprenyl diphosphate = [GlcNAc-(1-&gt;4)-Mur2Ac(oyl-L-Ala-gamma-D-Glu-L-Lys-D-Ala-D-Ala)](n+1)-di-trans,octa-cis-undecaprenyl diphosphate + di-trans,octa-cis-undecaprenyl diphosphate + H(+)</text>
        <dbReference type="Rhea" id="RHEA:23708"/>
        <dbReference type="Rhea" id="RHEA-COMP:9602"/>
        <dbReference type="Rhea" id="RHEA-COMP:9603"/>
        <dbReference type="ChEBI" id="CHEBI:15378"/>
        <dbReference type="ChEBI" id="CHEBI:58405"/>
        <dbReference type="ChEBI" id="CHEBI:60033"/>
        <dbReference type="ChEBI" id="CHEBI:78435"/>
        <dbReference type="EC" id="2.4.99.28"/>
    </reaction>
</comment>
<keyword evidence="21" id="KW-1185">Reference proteome</keyword>
<feature type="transmembrane region" description="Helical" evidence="19">
    <location>
        <begin position="96"/>
        <end position="114"/>
    </location>
</feature>
<evidence type="ECO:0000256" key="1">
    <source>
        <dbReference type="ARBA" id="ARBA00004141"/>
    </source>
</evidence>
<dbReference type="GO" id="GO:0032153">
    <property type="term" value="C:cell division site"/>
    <property type="evidence" value="ECO:0007669"/>
    <property type="project" value="TreeGrafter"/>
</dbReference>
<evidence type="ECO:0000256" key="10">
    <source>
        <dbReference type="ARBA" id="ARBA00032370"/>
    </source>
</evidence>
<evidence type="ECO:0000256" key="9">
    <source>
        <dbReference type="ARBA" id="ARBA00023136"/>
    </source>
</evidence>
<dbReference type="GO" id="GO:0051301">
    <property type="term" value="P:cell division"/>
    <property type="evidence" value="ECO:0007669"/>
    <property type="project" value="InterPro"/>
</dbReference>
<sequence length="425" mass="45873">MSKRVGISAVPRSRTTAPIRATSSKPKASKIQFESLFATIRAIFDRVYRAQSNEFYTLLGFTLFLVAFGVLMVLSASSIDSLIANNNALSIGAKQFGYAIIGLIGMTILSAIPVRVWQHRSVVILLASLSVQFLVIFFGKEVNGNKNWISIFGFTFQPSEFLKLAVIIALSAMLAKNVDYFHISKTWTPPIVVSAAALGLVLAGRDLGTAIVMAIAFLGLMVLAGMPTNLALKVVGIASVAGILLMSQSSSRWGRILAWLNPSAPDPNGYNWQSEHGEWAIAAGRLFGVGLGESKMKWSWIPEVENDFIFAIIAEEFGLIGALVVIVMFVLLARALVRILNRTQDTYSRFIVAGVTVWLVFQALINIAVVLRLLPVLGVPLPLISAGGSSLISTLGAIGLVLSIERSNHLGFGAVRSASRNRKAR</sequence>
<evidence type="ECO:0000256" key="2">
    <source>
        <dbReference type="ARBA" id="ARBA00004752"/>
    </source>
</evidence>
<feature type="transmembrane region" description="Helical" evidence="19">
    <location>
        <begin position="55"/>
        <end position="76"/>
    </location>
</feature>
<proteinExistence type="inferred from homology"/>
<dbReference type="Proteomes" id="UP000243784">
    <property type="component" value="Chromosome"/>
</dbReference>
<keyword evidence="3" id="KW-0328">Glycosyltransferase</keyword>
<dbReference type="GO" id="GO:0008955">
    <property type="term" value="F:peptidoglycan glycosyltransferase activity"/>
    <property type="evidence" value="ECO:0007669"/>
    <property type="project" value="UniProtKB-EC"/>
</dbReference>
<gene>
    <name evidence="20" type="ORF">A4Z71_04150</name>
</gene>
<evidence type="ECO:0000256" key="18">
    <source>
        <dbReference type="SAM" id="MobiDB-lite"/>
    </source>
</evidence>
<evidence type="ECO:0000313" key="20">
    <source>
        <dbReference type="EMBL" id="AOY56167.1"/>
    </source>
</evidence>
<evidence type="ECO:0000256" key="7">
    <source>
        <dbReference type="ARBA" id="ARBA00022984"/>
    </source>
</evidence>
<dbReference type="GO" id="GO:0008360">
    <property type="term" value="P:regulation of cell shape"/>
    <property type="evidence" value="ECO:0007669"/>
    <property type="project" value="UniProtKB-KW"/>
</dbReference>
<keyword evidence="5 19" id="KW-0812">Transmembrane</keyword>
<feature type="transmembrane region" description="Helical" evidence="19">
    <location>
        <begin position="308"/>
        <end position="337"/>
    </location>
</feature>
<dbReference type="PANTHER" id="PTHR30474:SF2">
    <property type="entry name" value="PEPTIDOGLYCAN GLYCOSYLTRANSFERASE FTSW-RELATED"/>
    <property type="match status" value="1"/>
</dbReference>
<evidence type="ECO:0000256" key="17">
    <source>
        <dbReference type="ARBA" id="ARBA00049966"/>
    </source>
</evidence>
<evidence type="ECO:0000256" key="6">
    <source>
        <dbReference type="ARBA" id="ARBA00022960"/>
    </source>
</evidence>
<dbReference type="OrthoDB" id="9768187at2"/>
<evidence type="ECO:0000256" key="14">
    <source>
        <dbReference type="ARBA" id="ARBA00041418"/>
    </source>
</evidence>
<dbReference type="GO" id="GO:0015648">
    <property type="term" value="F:lipid-linked peptidoglycan transporter activity"/>
    <property type="evidence" value="ECO:0007669"/>
    <property type="project" value="TreeGrafter"/>
</dbReference>
<dbReference type="RefSeq" id="WP_070954676.1">
    <property type="nucleotide sequence ID" value="NZ_CP015208.1"/>
</dbReference>
<evidence type="ECO:0000256" key="16">
    <source>
        <dbReference type="ARBA" id="ARBA00049902"/>
    </source>
</evidence>
<evidence type="ECO:0000256" key="19">
    <source>
        <dbReference type="SAM" id="Phobius"/>
    </source>
</evidence>
<keyword evidence="7" id="KW-0573">Peptidoglycan synthesis</keyword>
<dbReference type="PANTHER" id="PTHR30474">
    <property type="entry name" value="CELL CYCLE PROTEIN"/>
    <property type="match status" value="1"/>
</dbReference>
<evidence type="ECO:0000256" key="4">
    <source>
        <dbReference type="ARBA" id="ARBA00022679"/>
    </source>
</evidence>
<feature type="transmembrane region" description="Helical" evidence="19">
    <location>
        <begin position="383"/>
        <end position="402"/>
    </location>
</feature>
<dbReference type="InterPro" id="IPR001182">
    <property type="entry name" value="FtsW/RodA"/>
</dbReference>
<dbReference type="AlphaFoldDB" id="A0A1D9DZC7"/>
<comment type="function">
    <text evidence="17">Peptidoglycan polymerase that is essential for cell division.</text>
</comment>
<evidence type="ECO:0000256" key="12">
    <source>
        <dbReference type="ARBA" id="ARBA00038053"/>
    </source>
</evidence>
<dbReference type="STRING" id="535712.A4Z71_04150"/>
<keyword evidence="9 19" id="KW-0472">Membrane</keyword>
<keyword evidence="6" id="KW-0133">Cell shape</keyword>
<keyword evidence="8 19" id="KW-1133">Transmembrane helix</keyword>
<dbReference type="KEGG" id="rpla:A4Z71_04150"/>
<keyword evidence="4" id="KW-0808">Transferase</keyword>
<evidence type="ECO:0000256" key="11">
    <source>
        <dbReference type="ARBA" id="ARBA00033270"/>
    </source>
</evidence>
<dbReference type="EC" id="2.4.99.28" evidence="15"/>
<comment type="similarity">
    <text evidence="12">Belongs to the SEDS family. FtsW subfamily.</text>
</comment>
<comment type="subcellular location">
    <subcellularLocation>
        <location evidence="1">Membrane</location>
        <topology evidence="1">Multi-pass membrane protein</topology>
    </subcellularLocation>
</comment>
<reference evidence="20 21" key="1">
    <citation type="journal article" date="2016" name="Biochim. Biophys. Acta">
        <title>Photochemical characterization of actinorhodopsin and its functional existence in the natural host.</title>
        <authorList>
            <person name="Nakamura S."/>
            <person name="Kikukawa T."/>
            <person name="Tamogami J."/>
            <person name="Kamiya M."/>
            <person name="Aizawa T."/>
            <person name="Hahn M.W."/>
            <person name="Ihara K."/>
            <person name="Kamo N."/>
            <person name="Demura M."/>
        </authorList>
    </citation>
    <scope>NUCLEOTIDE SEQUENCE [LARGE SCALE GENOMIC DNA]</scope>
    <source>
        <strain evidence="20 21">MWH-Dar1</strain>
    </source>
</reference>
<feature type="transmembrane region" description="Helical" evidence="19">
    <location>
        <begin position="187"/>
        <end position="204"/>
    </location>
</feature>
<comment type="pathway">
    <text evidence="2">Cell wall biogenesis; peptidoglycan biosynthesis.</text>
</comment>
<dbReference type="InterPro" id="IPR018365">
    <property type="entry name" value="Cell_cycle_FtsW-rel_CS"/>
</dbReference>